<dbReference type="EMBL" id="PXXK01000136">
    <property type="protein sequence ID" value="RFN50480.1"/>
    <property type="molecule type" value="Genomic_DNA"/>
</dbReference>
<protein>
    <submittedName>
        <fullName evidence="2">Uncharacterized protein</fullName>
    </submittedName>
</protein>
<name>A0A395MRS1_9HYPO</name>
<feature type="region of interest" description="Disordered" evidence="1">
    <location>
        <begin position="1"/>
        <end position="27"/>
    </location>
</feature>
<proteinExistence type="predicted"/>
<sequence length="162" mass="18380">MSSQLKRKDSEPPNHEPATREIAEETTAAPVYERIIESMELERKLLADLQSIMARQKQIESSMKKLIFSEQKLALVMQMEMLASTGQTDASSEESYTRIKGKFADAVEKHAAWKNELSTMMEQFVLEKRTLGEDLYEVALEQASIAKAMLNSGEVNVLKEEH</sequence>
<reference evidence="2 3" key="1">
    <citation type="journal article" date="2018" name="PLoS Pathog.">
        <title>Evolution of structural diversity of trichothecenes, a family of toxins produced by plant pathogenic and entomopathogenic fungi.</title>
        <authorList>
            <person name="Proctor R.H."/>
            <person name="McCormick S.P."/>
            <person name="Kim H.S."/>
            <person name="Cardoza R.E."/>
            <person name="Stanley A.M."/>
            <person name="Lindo L."/>
            <person name="Kelly A."/>
            <person name="Brown D.W."/>
            <person name="Lee T."/>
            <person name="Vaughan M.M."/>
            <person name="Alexander N.J."/>
            <person name="Busman M."/>
            <person name="Gutierrez S."/>
        </authorList>
    </citation>
    <scope>NUCLEOTIDE SEQUENCE [LARGE SCALE GENOMIC DNA]</scope>
    <source>
        <strain evidence="2 3">NRRL 13405</strain>
    </source>
</reference>
<comment type="caution">
    <text evidence="2">The sequence shown here is derived from an EMBL/GenBank/DDBJ whole genome shotgun (WGS) entry which is preliminary data.</text>
</comment>
<dbReference type="AlphaFoldDB" id="A0A395MRS1"/>
<keyword evidence="3" id="KW-1185">Reference proteome</keyword>
<evidence type="ECO:0000313" key="3">
    <source>
        <dbReference type="Proteomes" id="UP000265631"/>
    </source>
</evidence>
<evidence type="ECO:0000256" key="1">
    <source>
        <dbReference type="SAM" id="MobiDB-lite"/>
    </source>
</evidence>
<gene>
    <name evidence="2" type="ORF">FIE12Z_5243</name>
</gene>
<evidence type="ECO:0000313" key="2">
    <source>
        <dbReference type="EMBL" id="RFN50480.1"/>
    </source>
</evidence>
<dbReference type="Proteomes" id="UP000265631">
    <property type="component" value="Unassembled WGS sequence"/>
</dbReference>
<feature type="compositionally biased region" description="Basic and acidic residues" evidence="1">
    <location>
        <begin position="1"/>
        <end position="23"/>
    </location>
</feature>
<organism evidence="2 3">
    <name type="scientific">Fusarium flagelliforme</name>
    <dbReference type="NCBI Taxonomy" id="2675880"/>
    <lineage>
        <taxon>Eukaryota</taxon>
        <taxon>Fungi</taxon>
        <taxon>Dikarya</taxon>
        <taxon>Ascomycota</taxon>
        <taxon>Pezizomycotina</taxon>
        <taxon>Sordariomycetes</taxon>
        <taxon>Hypocreomycetidae</taxon>
        <taxon>Hypocreales</taxon>
        <taxon>Nectriaceae</taxon>
        <taxon>Fusarium</taxon>
        <taxon>Fusarium incarnatum-equiseti species complex</taxon>
    </lineage>
</organism>
<accession>A0A395MRS1</accession>